<dbReference type="RefSeq" id="WP_378235207.1">
    <property type="nucleotide sequence ID" value="NZ_FMYK01000003.1"/>
</dbReference>
<dbReference type="Pfam" id="PF14415">
    <property type="entry name" value="DUF4424"/>
    <property type="match status" value="1"/>
</dbReference>
<gene>
    <name evidence="3" type="ORF">SAMN05421749_103458</name>
</gene>
<evidence type="ECO:0000256" key="1">
    <source>
        <dbReference type="SAM" id="Phobius"/>
    </source>
</evidence>
<evidence type="ECO:0000313" key="4">
    <source>
        <dbReference type="Proteomes" id="UP000242317"/>
    </source>
</evidence>
<accession>A0A1G6JUS4</accession>
<keyword evidence="1" id="KW-0472">Membrane</keyword>
<proteinExistence type="predicted"/>
<dbReference type="EMBL" id="FMYK01000003">
    <property type="protein sequence ID" value="SDC22381.1"/>
    <property type="molecule type" value="Genomic_DNA"/>
</dbReference>
<keyword evidence="4" id="KW-1185">Reference proteome</keyword>
<evidence type="ECO:0000313" key="3">
    <source>
        <dbReference type="EMBL" id="SDC22381.1"/>
    </source>
</evidence>
<organism evidence="3 4">
    <name type="scientific">Acinetobacter marinus</name>
    <dbReference type="NCBI Taxonomy" id="281375"/>
    <lineage>
        <taxon>Bacteria</taxon>
        <taxon>Pseudomonadati</taxon>
        <taxon>Pseudomonadota</taxon>
        <taxon>Gammaproteobacteria</taxon>
        <taxon>Moraxellales</taxon>
        <taxon>Moraxellaceae</taxon>
        <taxon>Acinetobacter</taxon>
    </lineage>
</organism>
<reference evidence="4" key="1">
    <citation type="submission" date="2016-09" db="EMBL/GenBank/DDBJ databases">
        <authorList>
            <person name="Varghese N."/>
            <person name="Submissions S."/>
        </authorList>
    </citation>
    <scope>NUCLEOTIDE SEQUENCE [LARGE SCALE GENOMIC DNA]</scope>
    <source>
        <strain evidence="4">ANC 3699</strain>
    </source>
</reference>
<evidence type="ECO:0000259" key="2">
    <source>
        <dbReference type="Pfam" id="PF14415"/>
    </source>
</evidence>
<dbReference type="InterPro" id="IPR025538">
    <property type="entry name" value="DUF4424"/>
</dbReference>
<keyword evidence="1" id="KW-1133">Transmembrane helix</keyword>
<dbReference type="Proteomes" id="UP000242317">
    <property type="component" value="Unassembled WGS sequence"/>
</dbReference>
<feature type="transmembrane region" description="Helical" evidence="1">
    <location>
        <begin position="12"/>
        <end position="32"/>
    </location>
</feature>
<sequence>MIRKNRRLVKQPLAVAFVGTLFSIPFFTVPLFTMPVYANDSVGYIGTGGIQYIQNNNIQMQREDLYLSKKKIKVDYQFKNLSKRNLTENILFPLPKVQNYIETDYADVVGMVNSFTVVADGKKIQPHIHVRAFLPSTTAQYVNDGDFQGDVTAELKSCGLTDKELMQPWQTENINDEVLVNQKIANCTHPKVKQLLAIQDEDTVRWQSQIIYSWQQTFKANTITKISHQYQPLVGGSLGLGEEIAKAHCVDKNIQKVIDRGDSYGVYSGLSYILKTGANWAKSIDTFNVTIERDPDEMLSLCWSGAEVKKISATQFKITEKNFKPKQDLDLIFIQRKVAQ</sequence>
<dbReference type="AlphaFoldDB" id="A0A1G6JUS4"/>
<feature type="domain" description="DUF4424" evidence="2">
    <location>
        <begin position="38"/>
        <end position="330"/>
    </location>
</feature>
<keyword evidence="1" id="KW-0812">Transmembrane</keyword>
<protein>
    <recommendedName>
        <fullName evidence="2">DUF4424 domain-containing protein</fullName>
    </recommendedName>
</protein>
<name>A0A1G6JUS4_9GAMM</name>
<dbReference type="Gene3D" id="2.60.40.3680">
    <property type="match status" value="1"/>
</dbReference>